<accession>A0A270BDG4</accession>
<dbReference type="EMBL" id="NDFP01000012">
    <property type="protein sequence ID" value="PAL23064.1"/>
    <property type="molecule type" value="Genomic_DNA"/>
</dbReference>
<proteinExistence type="predicted"/>
<protein>
    <submittedName>
        <fullName evidence="1">Uncharacterized protein</fullName>
    </submittedName>
</protein>
<dbReference type="AlphaFoldDB" id="A0A270BDG4"/>
<name>A0A270BDG4_9PROT</name>
<evidence type="ECO:0000313" key="1">
    <source>
        <dbReference type="EMBL" id="PAL23064.1"/>
    </source>
</evidence>
<organism evidence="1 2">
    <name type="scientific">Acetobacter syzygii</name>
    <dbReference type="NCBI Taxonomy" id="146476"/>
    <lineage>
        <taxon>Bacteria</taxon>
        <taxon>Pseudomonadati</taxon>
        <taxon>Pseudomonadota</taxon>
        <taxon>Alphaproteobacteria</taxon>
        <taxon>Acetobacterales</taxon>
        <taxon>Acetobacteraceae</taxon>
        <taxon>Acetobacter</taxon>
    </lineage>
</organism>
<reference evidence="1 2" key="1">
    <citation type="submission" date="2017-04" db="EMBL/GenBank/DDBJ databases">
        <title>Kefir bacterial isolates.</title>
        <authorList>
            <person name="Kim Y."/>
            <person name="Blasche S."/>
            <person name="Patil K.R."/>
        </authorList>
    </citation>
    <scope>NUCLEOTIDE SEQUENCE [LARGE SCALE GENOMIC DNA]</scope>
    <source>
        <strain evidence="1 2">KR-2</strain>
    </source>
</reference>
<keyword evidence="2" id="KW-1185">Reference proteome</keyword>
<comment type="caution">
    <text evidence="1">The sequence shown here is derived from an EMBL/GenBank/DDBJ whole genome shotgun (WGS) entry which is preliminary data.</text>
</comment>
<gene>
    <name evidence="1" type="ORF">B9K05_10720</name>
</gene>
<sequence length="78" mass="9251">MFAPGLLCRMGWKLKRNYSAPFHRSGHDVEWVYTQLWADSLRGKGNAKFRSRVFEAASREVSHIRNVIHVEQHFLMYE</sequence>
<evidence type="ECO:0000313" key="2">
    <source>
        <dbReference type="Proteomes" id="UP000216033"/>
    </source>
</evidence>
<dbReference type="Proteomes" id="UP000216033">
    <property type="component" value="Unassembled WGS sequence"/>
</dbReference>